<feature type="region of interest" description="Disordered" evidence="2">
    <location>
        <begin position="1"/>
        <end position="28"/>
    </location>
</feature>
<proteinExistence type="predicted"/>
<feature type="region of interest" description="Disordered" evidence="2">
    <location>
        <begin position="59"/>
        <end position="132"/>
    </location>
</feature>
<dbReference type="InterPro" id="IPR036465">
    <property type="entry name" value="vWFA_dom_sf"/>
</dbReference>
<dbReference type="Proteomes" id="UP000663828">
    <property type="component" value="Unassembled WGS sequence"/>
</dbReference>
<dbReference type="CDD" id="cd12083">
    <property type="entry name" value="DD_cGKI"/>
    <property type="match status" value="1"/>
</dbReference>
<organism evidence="3 4">
    <name type="scientific">Adineta ricciae</name>
    <name type="common">Rotifer</name>
    <dbReference type="NCBI Taxonomy" id="249248"/>
    <lineage>
        <taxon>Eukaryota</taxon>
        <taxon>Metazoa</taxon>
        <taxon>Spiralia</taxon>
        <taxon>Gnathifera</taxon>
        <taxon>Rotifera</taxon>
        <taxon>Eurotatoria</taxon>
        <taxon>Bdelloidea</taxon>
        <taxon>Adinetida</taxon>
        <taxon>Adinetidae</taxon>
        <taxon>Adineta</taxon>
    </lineage>
</organism>
<feature type="compositionally biased region" description="Low complexity" evidence="2">
    <location>
        <begin position="62"/>
        <end position="79"/>
    </location>
</feature>
<evidence type="ECO:0000256" key="2">
    <source>
        <dbReference type="SAM" id="MobiDB-lite"/>
    </source>
</evidence>
<dbReference type="EMBL" id="CAJNOR010000164">
    <property type="protein sequence ID" value="CAF0824158.1"/>
    <property type="molecule type" value="Genomic_DNA"/>
</dbReference>
<evidence type="ECO:0000313" key="3">
    <source>
        <dbReference type="EMBL" id="CAF0824158.1"/>
    </source>
</evidence>
<evidence type="ECO:0000313" key="4">
    <source>
        <dbReference type="Proteomes" id="UP000663828"/>
    </source>
</evidence>
<dbReference type="AlphaFoldDB" id="A0A813UKY2"/>
<keyword evidence="1" id="KW-0175">Coiled coil</keyword>
<accession>A0A813UKY2</accession>
<reference evidence="3" key="1">
    <citation type="submission" date="2021-02" db="EMBL/GenBank/DDBJ databases">
        <authorList>
            <person name="Nowell W R."/>
        </authorList>
    </citation>
    <scope>NUCLEOTIDE SEQUENCE</scope>
</reference>
<gene>
    <name evidence="3" type="ORF">XAT740_LOCUS4115</name>
</gene>
<name>A0A813UKY2_ADIRI</name>
<feature type="coiled-coil region" evidence="1">
    <location>
        <begin position="219"/>
        <end position="267"/>
    </location>
</feature>
<sequence length="1102" mass="127383">MSRSTFLTTTSSFESSETPALPTTTNPKADHTRALHFHHRLMPTISSSSRSNEAVPVRVVQSSSTTDSTTTTTITTNTTQHKSVVRLNPKSKRNTRDKRRATGIRPDDVLSANALNDTPFNNDDEEDNTNPHNQFITLTSVEPSESMVHNRTSSPKTVFTVSRVQPTFDENTRHTFDKLTISRADPYAITSTPSTTIFQPTEFIVRRQPSIDDSSTMKCRQLEERIRALENLVHEKDSIIHDLQRKLDNTTRDLNDAEQQIYILQRDKLTLIKALTNLETNSSGGGTDHSASTVRTDVYGNDDLCRLTEFDVPQGVISYQFNDVQEKLFYKTDYICQNKPVFRSMKYSNLYQFQSSTNRWWSLYDTTNSTYKIGRREWCDGWNMKPLLSMSLGMFQHPLGKQRRGQRWQQVIVHETNNSYTYKPTPNVHLKCYYASSPPSPCQTRQLAFLFDLTETTTDQEFHQMKLLAKSLIWLLYNQTQIALSYYRDTFHLMHTFDNQTSSKSLEQLFDSIDALNKRLETPKRFTVRWAEAIHNVATRIFKRRLLLPMNVINSTDQYQSSANETTDDEVYTEPYPLIYSDDLAILTILNITTEPYRDKRSIKTKHDRRNHVLIMLTSRSKDLYDYKQRDRRLAQFVASVPLRIMVVDFNKLSDRKVAEYIHSAFVHSAKYALVSPPATYNYIETYEKFGDAVHGNQLFDHYDRLCQTIDELLLIQNHTSNIIEADRFTVECPLLTLSDNQDISSSLKEKFDYTFYQTTDRCFFAPVYRSLGDRNIYAQKIQTGRWVIINVDPLLPSTMTVRQRLALTTTSTLAPEFVDAGDYANGPLIDDNYVNNNRTIYTEMPMSIPHCSNTPGIDVLWESEGNYDMNDYSLRTPRQWISYTNQSDLVPPVCNKYRISCHTANYDILLLIDSQRQYISSIQTFLEIFLALIEPSNHRFSLMVLSSTTVDPFQYHSPLTAIISLNNKALENILLYTDNENSSRVPLNQHMQRASEYLFNQVSSTVPTQQIILTISSRLNFHPSDMKNLIQRYASLRYMALDPYLKTDDEDYINDQRREKLVSALVSSPSHANMFRTYAANRDLTFSTVFQLLESICGYFR</sequence>
<comment type="caution">
    <text evidence="3">The sequence shown here is derived from an EMBL/GenBank/DDBJ whole genome shotgun (WGS) entry which is preliminary data.</text>
</comment>
<evidence type="ECO:0008006" key="5">
    <source>
        <dbReference type="Google" id="ProtNLM"/>
    </source>
</evidence>
<evidence type="ECO:0000256" key="1">
    <source>
        <dbReference type="SAM" id="Coils"/>
    </source>
</evidence>
<dbReference type="SUPFAM" id="SSF53300">
    <property type="entry name" value="vWA-like"/>
    <property type="match status" value="1"/>
</dbReference>
<keyword evidence="4" id="KW-1185">Reference proteome</keyword>
<feature type="compositionally biased region" description="Low complexity" evidence="2">
    <location>
        <begin position="1"/>
        <end position="18"/>
    </location>
</feature>
<protein>
    <recommendedName>
        <fullName evidence="5">VWFA domain-containing protein</fullName>
    </recommendedName>
</protein>
<feature type="compositionally biased region" description="Basic residues" evidence="2">
    <location>
        <begin position="89"/>
        <end position="102"/>
    </location>
</feature>